<dbReference type="GeneID" id="22579398"/>
<dbReference type="VEuPathDB" id="TriTrypDB:LPAL13_350045100"/>
<keyword evidence="3" id="KW-1185">Reference proteome</keyword>
<dbReference type="PROSITE" id="PS50222">
    <property type="entry name" value="EF_HAND_2"/>
    <property type="match status" value="1"/>
</dbReference>
<dbReference type="OrthoDB" id="26525at2759"/>
<dbReference type="SUPFAM" id="SSF47473">
    <property type="entry name" value="EF-hand"/>
    <property type="match status" value="1"/>
</dbReference>
<evidence type="ECO:0000259" key="1">
    <source>
        <dbReference type="PROSITE" id="PS50222"/>
    </source>
</evidence>
<dbReference type="InterPro" id="IPR011992">
    <property type="entry name" value="EF-hand-dom_pair"/>
</dbReference>
<dbReference type="Proteomes" id="UP000063063">
    <property type="component" value="Chromosome 35"/>
</dbReference>
<evidence type="ECO:0000313" key="3">
    <source>
        <dbReference type="Proteomes" id="UP000063063"/>
    </source>
</evidence>
<evidence type="ECO:0000313" key="2">
    <source>
        <dbReference type="EMBL" id="AIO02506.1"/>
    </source>
</evidence>
<protein>
    <recommendedName>
        <fullName evidence="1">EF-hand domain-containing protein</fullName>
    </recommendedName>
</protein>
<feature type="domain" description="EF-hand" evidence="1">
    <location>
        <begin position="29"/>
        <end position="64"/>
    </location>
</feature>
<accession>A0A088S2Q8</accession>
<dbReference type="KEGG" id="lpan:LPMP_353700"/>
<name>A0A088S2Q8_LEIPA</name>
<dbReference type="InterPro" id="IPR002048">
    <property type="entry name" value="EF_hand_dom"/>
</dbReference>
<reference evidence="2 3" key="1">
    <citation type="journal article" date="2015" name="Sci. Rep.">
        <title>The genome of Leishmania panamensis: insights into genomics of the L. (Viannia) subgenus.</title>
        <authorList>
            <person name="Llanes A."/>
            <person name="Restrepo C.M."/>
            <person name="Vecchio G.D."/>
            <person name="Anguizola F.J."/>
            <person name="Lleonart R."/>
        </authorList>
    </citation>
    <scope>NUCLEOTIDE SEQUENCE [LARGE SCALE GENOMIC DNA]</scope>
    <source>
        <strain evidence="2 3">MHOM/PA/94/PSC-1</strain>
    </source>
</reference>
<dbReference type="Gene3D" id="1.10.238.10">
    <property type="entry name" value="EF-hand"/>
    <property type="match status" value="1"/>
</dbReference>
<proteinExistence type="predicted"/>
<dbReference type="GO" id="GO:0005509">
    <property type="term" value="F:calcium ion binding"/>
    <property type="evidence" value="ECO:0007669"/>
    <property type="project" value="InterPro"/>
</dbReference>
<dbReference type="eggNOG" id="ENOG502S3KD">
    <property type="taxonomic scope" value="Eukaryota"/>
</dbReference>
<gene>
    <name evidence="2" type="ORF">LPMP_353700</name>
</gene>
<dbReference type="RefSeq" id="XP_010703306.1">
    <property type="nucleotide sequence ID" value="XM_010705004.1"/>
</dbReference>
<dbReference type="EMBL" id="CP009404">
    <property type="protein sequence ID" value="AIO02506.1"/>
    <property type="molecule type" value="Genomic_DNA"/>
</dbReference>
<dbReference type="VEuPathDB" id="TriTrypDB:LPMP_353700"/>
<dbReference type="AlphaFoldDB" id="A0A088S2Q8"/>
<dbReference type="Pfam" id="PF13499">
    <property type="entry name" value="EF-hand_7"/>
    <property type="match status" value="1"/>
</dbReference>
<sequence length="103" mass="11724">MQRSLIPGHNNNRHLAYEEVENNIGGLPVTDNRIQELFDSLDVNHSGAVPVEVVKNFYVGLEHYGLNLSEKEIDETVRKHAATHDDTLTYEEFACFVLSLAQW</sequence>
<organism evidence="2 3">
    <name type="scientific">Leishmania panamensis</name>
    <dbReference type="NCBI Taxonomy" id="5679"/>
    <lineage>
        <taxon>Eukaryota</taxon>
        <taxon>Discoba</taxon>
        <taxon>Euglenozoa</taxon>
        <taxon>Kinetoplastea</taxon>
        <taxon>Metakinetoplastina</taxon>
        <taxon>Trypanosomatida</taxon>
        <taxon>Trypanosomatidae</taxon>
        <taxon>Leishmaniinae</taxon>
        <taxon>Leishmania</taxon>
        <taxon>Leishmania guyanensis species complex</taxon>
    </lineage>
</organism>